<proteinExistence type="predicted"/>
<dbReference type="RefSeq" id="WP_377767958.1">
    <property type="nucleotide sequence ID" value="NZ_JBHULB010000079.1"/>
</dbReference>
<gene>
    <name evidence="1" type="ORF">ACFSQJ_15940</name>
</gene>
<comment type="caution">
    <text evidence="1">The sequence shown here is derived from an EMBL/GenBank/DDBJ whole genome shotgun (WGS) entry which is preliminary data.</text>
</comment>
<dbReference type="EMBL" id="JBHULB010000079">
    <property type="protein sequence ID" value="MFD2588428.1"/>
    <property type="molecule type" value="Genomic_DNA"/>
</dbReference>
<dbReference type="Proteomes" id="UP001597526">
    <property type="component" value="Unassembled WGS sequence"/>
</dbReference>
<keyword evidence="2" id="KW-1185">Reference proteome</keyword>
<protein>
    <submittedName>
        <fullName evidence="1">Uncharacterized protein</fullName>
    </submittedName>
</protein>
<evidence type="ECO:0000313" key="1">
    <source>
        <dbReference type="EMBL" id="MFD2588428.1"/>
    </source>
</evidence>
<sequence length="153" mass="17745">MTNSIQFVCYRATKKSLYEAIRPCSQQRFSELITPIISDIRGVSTVMAKQVSRLNSNEVLHFIESVGLESHDFGKLIIFKGLQVSKKEITDKIPHLNFIDFETKLNPIIARNRRVSFHEVKWVRYVDLSELRSFLFEIGEIVEIDSEEVLVLK</sequence>
<evidence type="ECO:0000313" key="2">
    <source>
        <dbReference type="Proteomes" id="UP001597526"/>
    </source>
</evidence>
<organism evidence="1 2">
    <name type="scientific">Croceitalea marina</name>
    <dbReference type="NCBI Taxonomy" id="1775166"/>
    <lineage>
        <taxon>Bacteria</taxon>
        <taxon>Pseudomonadati</taxon>
        <taxon>Bacteroidota</taxon>
        <taxon>Flavobacteriia</taxon>
        <taxon>Flavobacteriales</taxon>
        <taxon>Flavobacteriaceae</taxon>
        <taxon>Croceitalea</taxon>
    </lineage>
</organism>
<name>A0ABW5N2I5_9FLAO</name>
<reference evidence="2" key="1">
    <citation type="journal article" date="2019" name="Int. J. Syst. Evol. Microbiol.">
        <title>The Global Catalogue of Microorganisms (GCM) 10K type strain sequencing project: providing services to taxonomists for standard genome sequencing and annotation.</title>
        <authorList>
            <consortium name="The Broad Institute Genomics Platform"/>
            <consortium name="The Broad Institute Genome Sequencing Center for Infectious Disease"/>
            <person name="Wu L."/>
            <person name="Ma J."/>
        </authorList>
    </citation>
    <scope>NUCLEOTIDE SEQUENCE [LARGE SCALE GENOMIC DNA]</scope>
    <source>
        <strain evidence="2">KCTC 52368</strain>
    </source>
</reference>
<accession>A0ABW5N2I5</accession>